<dbReference type="RefSeq" id="WP_164364462.1">
    <property type="nucleotide sequence ID" value="NZ_CP066776.1"/>
</dbReference>
<dbReference type="PANTHER" id="PTHR33619">
    <property type="entry name" value="POLYSACCHARIDE EXPORT PROTEIN GFCE-RELATED"/>
    <property type="match status" value="1"/>
</dbReference>
<reference evidence="4 5" key="1">
    <citation type="submission" date="2020-12" db="EMBL/GenBank/DDBJ databases">
        <title>Sulforoseuscoccus oceanibium gen. nov., sp. nov., a representative of the phylum Verrucomicrobia with special cytoplasmic membrane, and proposal of Sulforoseuscoccusaceae fam. nov.</title>
        <authorList>
            <person name="Xi F."/>
        </authorList>
    </citation>
    <scope>NUCLEOTIDE SEQUENCE [LARGE SCALE GENOMIC DNA]</scope>
    <source>
        <strain evidence="4 5">T37</strain>
    </source>
</reference>
<evidence type="ECO:0000259" key="2">
    <source>
        <dbReference type="Pfam" id="PF02563"/>
    </source>
</evidence>
<dbReference type="Pfam" id="PF10531">
    <property type="entry name" value="SLBB"/>
    <property type="match status" value="1"/>
</dbReference>
<dbReference type="KEGG" id="soa:G3M56_004225"/>
<evidence type="ECO:0000313" key="5">
    <source>
        <dbReference type="Proteomes" id="UP000475117"/>
    </source>
</evidence>
<evidence type="ECO:0000313" key="4">
    <source>
        <dbReference type="EMBL" id="QQL45797.1"/>
    </source>
</evidence>
<dbReference type="EMBL" id="CP066776">
    <property type="protein sequence ID" value="QQL45797.1"/>
    <property type="molecule type" value="Genomic_DNA"/>
</dbReference>
<dbReference type="AlphaFoldDB" id="A0A6B3LCN1"/>
<dbReference type="PANTHER" id="PTHR33619:SF3">
    <property type="entry name" value="POLYSACCHARIDE EXPORT PROTEIN GFCE-RELATED"/>
    <property type="match status" value="1"/>
</dbReference>
<evidence type="ECO:0000256" key="1">
    <source>
        <dbReference type="ARBA" id="ARBA00022729"/>
    </source>
</evidence>
<dbReference type="Gene3D" id="3.30.1950.10">
    <property type="entry name" value="wza like domain"/>
    <property type="match status" value="1"/>
</dbReference>
<gene>
    <name evidence="4" type="ORF">G3M56_004225</name>
</gene>
<sequence>MKKRTWMMAAIAMLVTVMGAFAQAPTVRVGDAVTITIRGVPETESARVSGVYKVDQNGELVGLPYLDGHRINAAGMTEGQLSRKIANAYRSAQIYTKATITALVDQPKQVRTVTVGGKVTNPGPVAYSEGMTLYEAVMAAKGPTRFGSMKKVVLMRGGGKTVFNLENDQAKQVTVLPGDTILIEKKGAFEL</sequence>
<dbReference type="InterPro" id="IPR003715">
    <property type="entry name" value="Poly_export_N"/>
</dbReference>
<dbReference type="InterPro" id="IPR049712">
    <property type="entry name" value="Poly_export"/>
</dbReference>
<accession>A0A6B3LCN1</accession>
<dbReference type="Gene3D" id="3.10.560.10">
    <property type="entry name" value="Outer membrane lipoprotein wza domain like"/>
    <property type="match status" value="1"/>
</dbReference>
<dbReference type="InterPro" id="IPR019554">
    <property type="entry name" value="Soluble_ligand-bd"/>
</dbReference>
<feature type="domain" description="Soluble ligand binding" evidence="3">
    <location>
        <begin position="113"/>
        <end position="160"/>
    </location>
</feature>
<name>A0A6B3LCN1_9BACT</name>
<keyword evidence="5" id="KW-1185">Reference proteome</keyword>
<proteinExistence type="predicted"/>
<evidence type="ECO:0000259" key="3">
    <source>
        <dbReference type="Pfam" id="PF10531"/>
    </source>
</evidence>
<protein>
    <submittedName>
        <fullName evidence="4">SLBB domain-containing protein</fullName>
    </submittedName>
</protein>
<keyword evidence="1" id="KW-0732">Signal</keyword>
<dbReference type="Proteomes" id="UP000475117">
    <property type="component" value="Chromosome"/>
</dbReference>
<dbReference type="Pfam" id="PF02563">
    <property type="entry name" value="Poly_export"/>
    <property type="match status" value="1"/>
</dbReference>
<feature type="domain" description="Polysaccharide export protein N-terminal" evidence="2">
    <location>
        <begin position="26"/>
        <end position="98"/>
    </location>
</feature>
<organism evidence="4 5">
    <name type="scientific">Sulfuriroseicoccus oceanibius</name>
    <dbReference type="NCBI Taxonomy" id="2707525"/>
    <lineage>
        <taxon>Bacteria</taxon>
        <taxon>Pseudomonadati</taxon>
        <taxon>Verrucomicrobiota</taxon>
        <taxon>Verrucomicrobiia</taxon>
        <taxon>Verrucomicrobiales</taxon>
        <taxon>Verrucomicrobiaceae</taxon>
        <taxon>Sulfuriroseicoccus</taxon>
    </lineage>
</organism>
<dbReference type="GO" id="GO:0015159">
    <property type="term" value="F:polysaccharide transmembrane transporter activity"/>
    <property type="evidence" value="ECO:0007669"/>
    <property type="project" value="InterPro"/>
</dbReference>